<dbReference type="EMBL" id="NXFY01000006">
    <property type="protein sequence ID" value="PHO18385.1"/>
    <property type="molecule type" value="Genomic_DNA"/>
</dbReference>
<dbReference type="InterPro" id="IPR011990">
    <property type="entry name" value="TPR-like_helical_dom_sf"/>
</dbReference>
<sequence>MRVIILLCFFTIFSFAKKDFYYSFINSANEQISQEQKQAIADGFDIINNARKLAREGKIDEAYTQIEAFKNKNKIKLLESDIYILYAELSLKKKSRRFITSATQELEAAINSSKIREDQLAKAYMLLVDLKLRLNKTTEAKYFADIIINNFNDSVTKAYGKIHLAKVYKYQFKYDRAERILYEVLTKTTNMLVATIVADELFDVYISDNKYDRAYELIKKVLDKNINYYATDSYIALEQVDKLVKAKMPEFGVKILTELIKRTKDKNAVESFIFKLANTYMLMYEGTPKYLLKAKKLYEELLAKYPEGKYVDKAKMYIDEIFMREGKIKPSIISNKYITSESMQQKVLLQELLNEKKNKDYETILKKKRVYKKISNSIVRRFGYDSMNDIFDVVSIEMIKEYLQKGQCSLLHETLKTSRRETLQKLIEDEDTKDKFFKCMIEEPYERAYLLAKDAFNRSRDAQLYLYLEQMAYKLNKLEDANTFSAKVEMVNNEEVLKKEFLYRFLILNAINEPAAMKRFYKYAQENKDYITANENNPIIIDFYYQYYLYLLAQNEITEAKDILNKLYKKQIDFKARVYSPFVEQELAKYAKEDDETQKALDYLLEGLSLNRKIKPSDLARSYYDIIKSYEKLGNKQKQNEYIKKCKEITGATDSLYKKMCDGM</sequence>
<dbReference type="RefSeq" id="WP_099342022.1">
    <property type="nucleotide sequence ID" value="NZ_CP032098.1"/>
</dbReference>
<accession>A0A2G1DIQ5</accession>
<reference evidence="1 4" key="2">
    <citation type="submission" date="2018-08" db="EMBL/GenBank/DDBJ databases">
        <title>Complete genome of the Arcobacter molluscorum type strain LMG 25693.</title>
        <authorList>
            <person name="Miller W.G."/>
            <person name="Yee E."/>
            <person name="Bono J.L."/>
        </authorList>
    </citation>
    <scope>NUCLEOTIDE SEQUENCE [LARGE SCALE GENOMIC DNA]</scope>
    <source>
        <strain evidence="1 4">CECT 7696</strain>
    </source>
</reference>
<dbReference type="Proteomes" id="UP000221222">
    <property type="component" value="Unassembled WGS sequence"/>
</dbReference>
<dbReference type="EMBL" id="CP032098">
    <property type="protein sequence ID" value="AXX93125.1"/>
    <property type="molecule type" value="Genomic_DNA"/>
</dbReference>
<keyword evidence="3" id="KW-1185">Reference proteome</keyword>
<dbReference type="Proteomes" id="UP000262712">
    <property type="component" value="Chromosome"/>
</dbReference>
<protein>
    <submittedName>
        <fullName evidence="2">Uncharacterized protein</fullName>
    </submittedName>
</protein>
<proteinExistence type="predicted"/>
<gene>
    <name evidence="1" type="ORF">AMOL_2172</name>
    <name evidence="2" type="ORF">CPU12_05160</name>
</gene>
<evidence type="ECO:0000313" key="4">
    <source>
        <dbReference type="Proteomes" id="UP000262712"/>
    </source>
</evidence>
<dbReference type="Gene3D" id="1.25.40.10">
    <property type="entry name" value="Tetratricopeptide repeat domain"/>
    <property type="match status" value="2"/>
</dbReference>
<organism evidence="2 3">
    <name type="scientific">Malaciobacter molluscorum LMG 25693</name>
    <dbReference type="NCBI Taxonomy" id="870501"/>
    <lineage>
        <taxon>Bacteria</taxon>
        <taxon>Pseudomonadati</taxon>
        <taxon>Campylobacterota</taxon>
        <taxon>Epsilonproteobacteria</taxon>
        <taxon>Campylobacterales</taxon>
        <taxon>Arcobacteraceae</taxon>
        <taxon>Malaciobacter</taxon>
    </lineage>
</organism>
<dbReference type="AlphaFoldDB" id="A0A2G1DIQ5"/>
<evidence type="ECO:0000313" key="2">
    <source>
        <dbReference type="EMBL" id="PHO18385.1"/>
    </source>
</evidence>
<evidence type="ECO:0000313" key="1">
    <source>
        <dbReference type="EMBL" id="AXX93125.1"/>
    </source>
</evidence>
<dbReference type="KEGG" id="amol:AMOL_2172"/>
<evidence type="ECO:0000313" key="3">
    <source>
        <dbReference type="Proteomes" id="UP000221222"/>
    </source>
</evidence>
<reference evidence="2 3" key="1">
    <citation type="submission" date="2017-09" db="EMBL/GenBank/DDBJ databases">
        <title>Arcobacter canalis sp. nov., a new species isolated from a water canal contaminated with urban sewage.</title>
        <authorList>
            <person name="Perez-Cataluna A."/>
            <person name="Salas-Masso N."/>
            <person name="Figueras M.J."/>
        </authorList>
    </citation>
    <scope>NUCLEOTIDE SEQUENCE [LARGE SCALE GENOMIC DNA]</scope>
    <source>
        <strain evidence="2 3">F98-3</strain>
    </source>
</reference>
<name>A0A2G1DIQ5_9BACT</name>